<dbReference type="Proteomes" id="UP000041254">
    <property type="component" value="Unassembled WGS sequence"/>
</dbReference>
<dbReference type="PANTHER" id="PTHR23088:SF30">
    <property type="entry name" value="OMEGA-AMIDASE NIT2"/>
    <property type="match status" value="1"/>
</dbReference>
<dbReference type="STRING" id="1169540.A0A0G4EGZ7"/>
<dbReference type="OrthoDB" id="10250282at2759"/>
<dbReference type="InParanoid" id="A0A0G4EGZ7"/>
<gene>
    <name evidence="3" type="ORF">Vbra_3792</name>
</gene>
<dbReference type="GO" id="GO:0006541">
    <property type="term" value="P:glutamine metabolic process"/>
    <property type="evidence" value="ECO:0007669"/>
    <property type="project" value="TreeGrafter"/>
</dbReference>
<dbReference type="PROSITE" id="PS50263">
    <property type="entry name" value="CN_HYDROLASE"/>
    <property type="match status" value="1"/>
</dbReference>
<organism evidence="3 4">
    <name type="scientific">Vitrella brassicaformis (strain CCMP3155)</name>
    <dbReference type="NCBI Taxonomy" id="1169540"/>
    <lineage>
        <taxon>Eukaryota</taxon>
        <taxon>Sar</taxon>
        <taxon>Alveolata</taxon>
        <taxon>Colpodellida</taxon>
        <taxon>Vitrellaceae</taxon>
        <taxon>Vitrella</taxon>
    </lineage>
</organism>
<dbReference type="CDD" id="cd07572">
    <property type="entry name" value="nit"/>
    <property type="match status" value="1"/>
</dbReference>
<dbReference type="PANTHER" id="PTHR23088">
    <property type="entry name" value="NITRILASE-RELATED"/>
    <property type="match status" value="1"/>
</dbReference>
<dbReference type="Gene3D" id="3.60.110.10">
    <property type="entry name" value="Carbon-nitrogen hydrolase"/>
    <property type="match status" value="1"/>
</dbReference>
<name>A0A0G4EGZ7_VITBC</name>
<proteinExistence type="predicted"/>
<reference evidence="3 4" key="1">
    <citation type="submission" date="2014-11" db="EMBL/GenBank/DDBJ databases">
        <authorList>
            <person name="Zhu J."/>
            <person name="Qi W."/>
            <person name="Song R."/>
        </authorList>
    </citation>
    <scope>NUCLEOTIDE SEQUENCE [LARGE SCALE GENOMIC DNA]</scope>
</reference>
<evidence type="ECO:0000256" key="1">
    <source>
        <dbReference type="ARBA" id="ARBA00022801"/>
    </source>
</evidence>
<evidence type="ECO:0000313" key="3">
    <source>
        <dbReference type="EMBL" id="CEL95739.1"/>
    </source>
</evidence>
<dbReference type="Pfam" id="PF00795">
    <property type="entry name" value="CN_hydrolase"/>
    <property type="match status" value="1"/>
</dbReference>
<keyword evidence="4" id="KW-1185">Reference proteome</keyword>
<accession>A0A0G4EGZ7</accession>
<feature type="domain" description="CN hydrolase" evidence="2">
    <location>
        <begin position="10"/>
        <end position="276"/>
    </location>
</feature>
<evidence type="ECO:0000313" key="4">
    <source>
        <dbReference type="Proteomes" id="UP000041254"/>
    </source>
</evidence>
<dbReference type="InterPro" id="IPR045254">
    <property type="entry name" value="Nit1/2_C-N_Hydrolase"/>
</dbReference>
<dbReference type="VEuPathDB" id="CryptoDB:Vbra_3792"/>
<dbReference type="OMA" id="MQSKPYA"/>
<dbReference type="GO" id="GO:0050152">
    <property type="term" value="F:omega-amidase activity"/>
    <property type="evidence" value="ECO:0007669"/>
    <property type="project" value="TreeGrafter"/>
</dbReference>
<dbReference type="GO" id="GO:0006107">
    <property type="term" value="P:oxaloacetate metabolic process"/>
    <property type="evidence" value="ECO:0007669"/>
    <property type="project" value="TreeGrafter"/>
</dbReference>
<dbReference type="InterPro" id="IPR003010">
    <property type="entry name" value="C-N_Hydrolase"/>
</dbReference>
<dbReference type="EMBL" id="CDMY01000236">
    <property type="protein sequence ID" value="CEL95739.1"/>
    <property type="molecule type" value="Genomic_DNA"/>
</dbReference>
<sequence length="300" mass="32502">MGSEGGVTKFGLLLCQTPPVPSKKGVAEAKTDALEAAKKLVGEGIAAHPGAKMVVLPEMFACPYGTKFFEPFCEPVPDAQAAEPNTDQSPSVKVLVDIAKSHGVWLVGGSVSERDSAGKIYNTCLVFNPQGHIVAKHRKVHLFDIDIPGKMTFKESETLSAGGQVTTFESPFGTIGVGICYDVRFAELALSMRQRGAQVLIYPGAFNTTTGPAHWRILCQGRALDTQCYVAVCSPARSEDAGDYPAWGHSLVVDPWGEVKVELDEKPGFAFVDVDLDYLKDVRTRVPISMQKRPELYELK</sequence>
<evidence type="ECO:0000259" key="2">
    <source>
        <dbReference type="PROSITE" id="PS50263"/>
    </source>
</evidence>
<keyword evidence="1" id="KW-0378">Hydrolase</keyword>
<dbReference type="InterPro" id="IPR036526">
    <property type="entry name" value="C-N_Hydrolase_sf"/>
</dbReference>
<dbReference type="AlphaFoldDB" id="A0A0G4EGZ7"/>
<protein>
    <recommendedName>
        <fullName evidence="2">CN hydrolase domain-containing protein</fullName>
    </recommendedName>
</protein>
<dbReference type="GO" id="GO:0005739">
    <property type="term" value="C:mitochondrion"/>
    <property type="evidence" value="ECO:0007669"/>
    <property type="project" value="TreeGrafter"/>
</dbReference>
<dbReference type="GO" id="GO:0006528">
    <property type="term" value="P:asparagine metabolic process"/>
    <property type="evidence" value="ECO:0007669"/>
    <property type="project" value="TreeGrafter"/>
</dbReference>
<dbReference type="PhylomeDB" id="A0A0G4EGZ7"/>
<dbReference type="SUPFAM" id="SSF56317">
    <property type="entry name" value="Carbon-nitrogen hydrolase"/>
    <property type="match status" value="1"/>
</dbReference>